<dbReference type="SUPFAM" id="SSF52743">
    <property type="entry name" value="Subtilisin-like"/>
    <property type="match status" value="1"/>
</dbReference>
<dbReference type="Gene3D" id="3.40.50.200">
    <property type="entry name" value="Peptidase S8/S53 domain"/>
    <property type="match status" value="1"/>
</dbReference>
<dbReference type="PATRIC" id="fig|408015.6.peg.3031"/>
<dbReference type="InterPro" id="IPR015500">
    <property type="entry name" value="Peptidase_S8_subtilisin-rel"/>
</dbReference>
<dbReference type="STRING" id="408015.SXIM_29970"/>
<feature type="active site" description="Charge relay system" evidence="5">
    <location>
        <position position="341"/>
    </location>
</feature>
<evidence type="ECO:0000313" key="12">
    <source>
        <dbReference type="Proteomes" id="UP000034034"/>
    </source>
</evidence>
<dbReference type="InterPro" id="IPR022398">
    <property type="entry name" value="Peptidase_S8_His-AS"/>
</dbReference>
<dbReference type="KEGG" id="sxi:SXIM_29970"/>
<keyword evidence="3 5" id="KW-0378">Hydrolase</keyword>
<protein>
    <submittedName>
        <fullName evidence="11">Secreted serine protease</fullName>
    </submittedName>
</protein>
<dbReference type="PROSITE" id="PS51892">
    <property type="entry name" value="SUBTILASE"/>
    <property type="match status" value="1"/>
</dbReference>
<evidence type="ECO:0000259" key="9">
    <source>
        <dbReference type="Pfam" id="PF00082"/>
    </source>
</evidence>
<evidence type="ECO:0000256" key="5">
    <source>
        <dbReference type="PROSITE-ProRule" id="PRU01240"/>
    </source>
</evidence>
<feature type="domain" description="Peptidase S8/S53" evidence="9">
    <location>
        <begin position="149"/>
        <end position="371"/>
    </location>
</feature>
<dbReference type="AlphaFoldDB" id="A0A0F7CPB7"/>
<dbReference type="PROSITE" id="PS00137">
    <property type="entry name" value="SUBTILASE_HIS"/>
    <property type="match status" value="1"/>
</dbReference>
<dbReference type="InterPro" id="IPR050131">
    <property type="entry name" value="Peptidase_S8_subtilisin-like"/>
</dbReference>
<dbReference type="Pfam" id="PF05922">
    <property type="entry name" value="Inhibitor_I9"/>
    <property type="match status" value="1"/>
</dbReference>
<keyword evidence="12" id="KW-1185">Reference proteome</keyword>
<feature type="active site" description="Charge relay system" evidence="5">
    <location>
        <position position="158"/>
    </location>
</feature>
<dbReference type="PRINTS" id="PR00723">
    <property type="entry name" value="SUBTILISIN"/>
</dbReference>
<sequence>MRKTVLATAAVVALGIGVALPASANTGAADQPLGFIANADAPGTIEDSYIVILEDTTFSAASVAAENLADKFDAEIVTTYEHALNGYEIEASEADALALAAHPAVKEVVQNQRVSLDATQVNPPSWGLDRIDQPSLPLNQTYNYPDSAGDGVTIYVVDTGIRHSHSDFGGRASFGYDYWNQGGADGNGHGTHVASTAAGTAYGVAKQADLVSVRVLDNSGGGTTASVIGGVDWVTANASGPSVANLSLGGGANTALDAAVRNSIASGVTYAVAAGNSNANAANYSPARVAEAITVGATQSNDARASYSNWGATVDIFAPGTSITAAWRTSDTATNTISGTSMASPHVAGVAALYLAGSPSASPAQVWSALDSASVTGQVGSPGTGSPNKLLQVP</sequence>
<dbReference type="CDD" id="cd04077">
    <property type="entry name" value="Peptidases_S8_PCSK9_ProteinaseK_like"/>
    <property type="match status" value="1"/>
</dbReference>
<evidence type="ECO:0000256" key="8">
    <source>
        <dbReference type="SAM" id="SignalP"/>
    </source>
</evidence>
<accession>A0A0F7CPB7</accession>
<evidence type="ECO:0000259" key="10">
    <source>
        <dbReference type="Pfam" id="PF05922"/>
    </source>
</evidence>
<organism evidence="11 12">
    <name type="scientific">Streptomyces xiamenensis</name>
    <dbReference type="NCBI Taxonomy" id="408015"/>
    <lineage>
        <taxon>Bacteria</taxon>
        <taxon>Bacillati</taxon>
        <taxon>Actinomycetota</taxon>
        <taxon>Actinomycetes</taxon>
        <taxon>Kitasatosporales</taxon>
        <taxon>Streptomycetaceae</taxon>
        <taxon>Streptomyces</taxon>
    </lineage>
</organism>
<evidence type="ECO:0000256" key="3">
    <source>
        <dbReference type="ARBA" id="ARBA00022801"/>
    </source>
</evidence>
<feature type="chain" id="PRO_5002514491" evidence="8">
    <location>
        <begin position="25"/>
        <end position="394"/>
    </location>
</feature>
<dbReference type="Proteomes" id="UP000034034">
    <property type="component" value="Chromosome"/>
</dbReference>
<evidence type="ECO:0000256" key="2">
    <source>
        <dbReference type="ARBA" id="ARBA00022670"/>
    </source>
</evidence>
<dbReference type="HOGENOM" id="CLU_011263_1_7_11"/>
<dbReference type="GO" id="GO:0006508">
    <property type="term" value="P:proteolysis"/>
    <property type="evidence" value="ECO:0007669"/>
    <property type="project" value="UniProtKB-KW"/>
</dbReference>
<dbReference type="InterPro" id="IPR010259">
    <property type="entry name" value="S8pro/Inhibitor_I9"/>
</dbReference>
<dbReference type="InterPro" id="IPR034193">
    <property type="entry name" value="PCSK9_ProteinaseK-like"/>
</dbReference>
<evidence type="ECO:0000256" key="4">
    <source>
        <dbReference type="ARBA" id="ARBA00022825"/>
    </source>
</evidence>
<dbReference type="PANTHER" id="PTHR43806:SF11">
    <property type="entry name" value="CEREVISIN-RELATED"/>
    <property type="match status" value="1"/>
</dbReference>
<dbReference type="GO" id="GO:0004252">
    <property type="term" value="F:serine-type endopeptidase activity"/>
    <property type="evidence" value="ECO:0007669"/>
    <property type="project" value="UniProtKB-UniRule"/>
</dbReference>
<dbReference type="InterPro" id="IPR023827">
    <property type="entry name" value="Peptidase_S8_Asp-AS"/>
</dbReference>
<dbReference type="PANTHER" id="PTHR43806">
    <property type="entry name" value="PEPTIDASE S8"/>
    <property type="match status" value="1"/>
</dbReference>
<dbReference type="InterPro" id="IPR037045">
    <property type="entry name" value="S8pro/Inhibitor_I9_sf"/>
</dbReference>
<dbReference type="SUPFAM" id="SSF54897">
    <property type="entry name" value="Protease propeptides/inhibitors"/>
    <property type="match status" value="1"/>
</dbReference>
<dbReference type="InterPro" id="IPR036852">
    <property type="entry name" value="Peptidase_S8/S53_dom_sf"/>
</dbReference>
<dbReference type="Gene3D" id="3.30.70.80">
    <property type="entry name" value="Peptidase S8 propeptide/proteinase inhibitor I9"/>
    <property type="match status" value="1"/>
</dbReference>
<dbReference type="GO" id="GO:0005615">
    <property type="term" value="C:extracellular space"/>
    <property type="evidence" value="ECO:0007669"/>
    <property type="project" value="TreeGrafter"/>
</dbReference>
<keyword evidence="8" id="KW-0732">Signal</keyword>
<proteinExistence type="inferred from homology"/>
<evidence type="ECO:0000256" key="1">
    <source>
        <dbReference type="ARBA" id="ARBA00011073"/>
    </source>
</evidence>
<feature type="signal peptide" evidence="8">
    <location>
        <begin position="1"/>
        <end position="24"/>
    </location>
</feature>
<keyword evidence="4 5" id="KW-0720">Serine protease</keyword>
<reference evidence="11" key="1">
    <citation type="submission" date="2019-08" db="EMBL/GenBank/DDBJ databases">
        <title>Complete genome sequence of a mangrove-derived Streptomyces xiamenensis.</title>
        <authorList>
            <person name="Xu J."/>
        </authorList>
    </citation>
    <scope>NUCLEOTIDE SEQUENCE</scope>
    <source>
        <strain evidence="11">318</strain>
    </source>
</reference>
<dbReference type="PROSITE" id="PS00136">
    <property type="entry name" value="SUBTILASE_ASP"/>
    <property type="match status" value="1"/>
</dbReference>
<evidence type="ECO:0000256" key="7">
    <source>
        <dbReference type="SAM" id="MobiDB-lite"/>
    </source>
</evidence>
<evidence type="ECO:0000313" key="11">
    <source>
        <dbReference type="EMBL" id="AKG44381.1"/>
    </source>
</evidence>
<comment type="similarity">
    <text evidence="1 5 6">Belongs to the peptidase S8 family.</text>
</comment>
<dbReference type="InterPro" id="IPR023828">
    <property type="entry name" value="Peptidase_S8_Ser-AS"/>
</dbReference>
<feature type="active site" description="Charge relay system" evidence="5">
    <location>
        <position position="189"/>
    </location>
</feature>
<dbReference type="EMBL" id="CP009922">
    <property type="protein sequence ID" value="AKG44381.1"/>
    <property type="molecule type" value="Genomic_DNA"/>
</dbReference>
<feature type="domain" description="Inhibitor I9" evidence="10">
    <location>
        <begin position="70"/>
        <end position="116"/>
    </location>
</feature>
<keyword evidence="2 5" id="KW-0645">Protease</keyword>
<dbReference type="Pfam" id="PF00082">
    <property type="entry name" value="Peptidase_S8"/>
    <property type="match status" value="1"/>
</dbReference>
<dbReference type="InterPro" id="IPR000209">
    <property type="entry name" value="Peptidase_S8/S53_dom"/>
</dbReference>
<evidence type="ECO:0000256" key="6">
    <source>
        <dbReference type="RuleBase" id="RU003355"/>
    </source>
</evidence>
<dbReference type="FunFam" id="3.40.50.200:FF:000014">
    <property type="entry name" value="Proteinase K"/>
    <property type="match status" value="1"/>
</dbReference>
<name>A0A0F7CPB7_9ACTN</name>
<gene>
    <name evidence="11" type="ORF">SXIM_29970</name>
</gene>
<dbReference type="PROSITE" id="PS00138">
    <property type="entry name" value="SUBTILASE_SER"/>
    <property type="match status" value="1"/>
</dbReference>
<feature type="region of interest" description="Disordered" evidence="7">
    <location>
        <begin position="375"/>
        <end position="394"/>
    </location>
</feature>